<protein>
    <recommendedName>
        <fullName evidence="3">ImmA/IrrE family metallo-endopeptidase</fullName>
    </recommendedName>
</protein>
<sequence>MKELQEAYIHLPSHNATKHDLHMSKHEAERARTYFKALVNKHYIRVKRPKPGMDGGAAQYFSNTIYVPIIRNKGDFYLCLHEIGHMQQPPTIIEKMDPDFIDEAIIIDEYKADLYALEHAQLFGVDTTIFQKHAMCCLFPYVKKVHQKKVKWANMDERVRDIVMNWLGITEADWSAHELIIIN</sequence>
<dbReference type="Proteomes" id="UP000830401">
    <property type="component" value="Chromosome"/>
</dbReference>
<evidence type="ECO:0000313" key="2">
    <source>
        <dbReference type="Proteomes" id="UP000830401"/>
    </source>
</evidence>
<evidence type="ECO:0008006" key="3">
    <source>
        <dbReference type="Google" id="ProtNLM"/>
    </source>
</evidence>
<accession>A0ABY4G244</accession>
<proteinExistence type="predicted"/>
<name>A0ABY4G244_9BACT</name>
<evidence type="ECO:0000313" key="1">
    <source>
        <dbReference type="EMBL" id="UOQ64861.1"/>
    </source>
</evidence>
<keyword evidence="2" id="KW-1185">Reference proteome</keyword>
<dbReference type="EMBL" id="CP095061">
    <property type="protein sequence ID" value="UOQ64861.1"/>
    <property type="molecule type" value="Genomic_DNA"/>
</dbReference>
<gene>
    <name evidence="1" type="ORF">MUN86_14960</name>
</gene>
<reference evidence="1" key="1">
    <citation type="submission" date="2022-04" db="EMBL/GenBank/DDBJ databases">
        <title>Hymenobacter sp. isolated from the air.</title>
        <authorList>
            <person name="Won M."/>
            <person name="Lee C.-M."/>
            <person name="Woen H.-Y."/>
            <person name="Kwon S.-W."/>
        </authorList>
    </citation>
    <scope>NUCLEOTIDE SEQUENCE</scope>
    <source>
        <strain evidence="1">5420S-77</strain>
    </source>
</reference>
<dbReference type="RefSeq" id="WP_245118871.1">
    <property type="nucleotide sequence ID" value="NZ_CP095061.1"/>
</dbReference>
<organism evidence="1 2">
    <name type="scientific">Hymenobacter volaticus</name>
    <dbReference type="NCBI Taxonomy" id="2932254"/>
    <lineage>
        <taxon>Bacteria</taxon>
        <taxon>Pseudomonadati</taxon>
        <taxon>Bacteroidota</taxon>
        <taxon>Cytophagia</taxon>
        <taxon>Cytophagales</taxon>
        <taxon>Hymenobacteraceae</taxon>
        <taxon>Hymenobacter</taxon>
    </lineage>
</organism>